<name>A0A626MHB2_SALER</name>
<dbReference type="AlphaFoldDB" id="A0A626MHB2"/>
<evidence type="ECO:0000313" key="1">
    <source>
        <dbReference type="EMBL" id="EDB0950269.1"/>
    </source>
</evidence>
<protein>
    <submittedName>
        <fullName evidence="1">Uncharacterized protein</fullName>
    </submittedName>
</protein>
<organism evidence="1">
    <name type="scientific">Salmonella enterica</name>
    <name type="common">Salmonella choleraesuis</name>
    <dbReference type="NCBI Taxonomy" id="28901"/>
    <lineage>
        <taxon>Bacteria</taxon>
        <taxon>Pseudomonadati</taxon>
        <taxon>Pseudomonadota</taxon>
        <taxon>Gammaproteobacteria</taxon>
        <taxon>Enterobacterales</taxon>
        <taxon>Enterobacteriaceae</taxon>
        <taxon>Salmonella</taxon>
    </lineage>
</organism>
<accession>A0A626MHB2</accession>
<proteinExistence type="predicted"/>
<gene>
    <name evidence="1" type="ORF">F8945_23460</name>
</gene>
<reference evidence="1" key="1">
    <citation type="submission" date="2019-10" db="EMBL/GenBank/DDBJ databases">
        <authorList>
            <consortium name="NARMS: The National Antimicrobial Resistance Monitoring System"/>
        </authorList>
    </citation>
    <scope>NUCLEOTIDE SEQUENCE</scope>
    <source>
        <strain evidence="1">CVM N19S0957</strain>
    </source>
</reference>
<sequence length="65" mass="7292">ASFSWPFLLRAAFAYPVICELVTPAAVSRQERSDRVSEEASFHHHLHFALTPGSRIFPLSHEALS</sequence>
<dbReference type="EMBL" id="AALMGN010000045">
    <property type="protein sequence ID" value="EDB0950269.1"/>
    <property type="molecule type" value="Genomic_DNA"/>
</dbReference>
<feature type="non-terminal residue" evidence="1">
    <location>
        <position position="1"/>
    </location>
</feature>
<comment type="caution">
    <text evidence="1">The sequence shown here is derived from an EMBL/GenBank/DDBJ whole genome shotgun (WGS) entry which is preliminary data.</text>
</comment>